<dbReference type="RefSeq" id="WP_055434361.1">
    <property type="nucleotide sequence ID" value="NZ_CYHA01000007.1"/>
</dbReference>
<dbReference type="InterPro" id="IPR046674">
    <property type="entry name" value="DUF6544"/>
</dbReference>
<proteinExistence type="predicted"/>
<dbReference type="AlphaFoldDB" id="A0A0K6H5D7"/>
<evidence type="ECO:0000313" key="2">
    <source>
        <dbReference type="Proteomes" id="UP000243535"/>
    </source>
</evidence>
<dbReference type="EMBL" id="CYHA01000007">
    <property type="protein sequence ID" value="CUA86052.1"/>
    <property type="molecule type" value="Genomic_DNA"/>
</dbReference>
<gene>
    <name evidence="1" type="ORF">Ga0061063_2562</name>
</gene>
<sequence length="255" mass="27777">MLTRAQLAARADALWQARPTAGPTLAEEVLQSRIARLPELARRYLCTSLGIDRPLPSAVRLAMHGQIRLGRWCPFVGEEVLTLSGALFWYARTHYYSFPVLGYDSFSDGAGALDWRLLGMLPLARADGPDVARSAAGRAAAEAVWLPSRLAGPAVQWAQTEEGALLVRLPAGADIVPLRLVPDEEARLREVSMMRWGNPEGGAFGWHPFGGRVTAWERFGGIRLPSRLEVGWLEADGTLGAGAFFRVTIDDAVFG</sequence>
<dbReference type="Pfam" id="PF20181">
    <property type="entry name" value="DUF6544"/>
    <property type="match status" value="1"/>
</dbReference>
<accession>A0A0K6H5D7</accession>
<evidence type="ECO:0000313" key="1">
    <source>
        <dbReference type="EMBL" id="CUA86052.1"/>
    </source>
</evidence>
<protein>
    <submittedName>
        <fullName evidence="1">Uncharacterized protein</fullName>
    </submittedName>
</protein>
<organism evidence="1 2">
    <name type="scientific">Gulbenkiania indica</name>
    <dbReference type="NCBI Taxonomy" id="375574"/>
    <lineage>
        <taxon>Bacteria</taxon>
        <taxon>Pseudomonadati</taxon>
        <taxon>Pseudomonadota</taxon>
        <taxon>Betaproteobacteria</taxon>
        <taxon>Neisseriales</taxon>
        <taxon>Chromobacteriaceae</taxon>
        <taxon>Gulbenkiania</taxon>
    </lineage>
</organism>
<reference evidence="2" key="1">
    <citation type="submission" date="2015-08" db="EMBL/GenBank/DDBJ databases">
        <authorList>
            <person name="Varghese N."/>
        </authorList>
    </citation>
    <scope>NUCLEOTIDE SEQUENCE [LARGE SCALE GENOMIC DNA]</scope>
    <source>
        <strain evidence="2">DSM 17901</strain>
    </source>
</reference>
<keyword evidence="2" id="KW-1185">Reference proteome</keyword>
<dbReference type="STRING" id="375574.GCA_001418035_02338"/>
<name>A0A0K6H5D7_9NEIS</name>
<dbReference type="Proteomes" id="UP000243535">
    <property type="component" value="Unassembled WGS sequence"/>
</dbReference>
<dbReference type="OrthoDB" id="3671061at2"/>